<dbReference type="EMBL" id="FQUE01000028">
    <property type="protein sequence ID" value="SHF96150.1"/>
    <property type="molecule type" value="Genomic_DNA"/>
</dbReference>
<dbReference type="GO" id="GO:0006310">
    <property type="term" value="P:DNA recombination"/>
    <property type="evidence" value="ECO:0007669"/>
    <property type="project" value="UniProtKB-KW"/>
</dbReference>
<keyword evidence="7" id="KW-1185">Reference proteome</keyword>
<keyword evidence="3" id="KW-0233">DNA recombination</keyword>
<name>A0A1M5FX61_LOKAT</name>
<keyword evidence="1" id="KW-0229">DNA integration</keyword>
<dbReference type="Gene3D" id="1.10.150.130">
    <property type="match status" value="1"/>
</dbReference>
<reference evidence="7" key="1">
    <citation type="submission" date="2016-11" db="EMBL/GenBank/DDBJ databases">
        <authorList>
            <person name="Varghese N."/>
            <person name="Submissions S."/>
        </authorList>
    </citation>
    <scope>NUCLEOTIDE SEQUENCE [LARGE SCALE GENOMIC DNA]</scope>
    <source>
        <strain evidence="7">DSM 29326</strain>
    </source>
</reference>
<dbReference type="GO" id="GO:0003677">
    <property type="term" value="F:DNA binding"/>
    <property type="evidence" value="ECO:0007669"/>
    <property type="project" value="UniProtKB-UniRule"/>
</dbReference>
<dbReference type="SUPFAM" id="SSF56349">
    <property type="entry name" value="DNA breaking-rejoining enzymes"/>
    <property type="match status" value="1"/>
</dbReference>
<accession>A0A1M5FX61</accession>
<dbReference type="InterPro" id="IPR013762">
    <property type="entry name" value="Integrase-like_cat_sf"/>
</dbReference>
<dbReference type="GO" id="GO:0015074">
    <property type="term" value="P:DNA integration"/>
    <property type="evidence" value="ECO:0007669"/>
    <property type="project" value="UniProtKB-KW"/>
</dbReference>
<dbReference type="InterPro" id="IPR044068">
    <property type="entry name" value="CB"/>
</dbReference>
<organism evidence="6 7">
    <name type="scientific">Loktanella atrilutea</name>
    <dbReference type="NCBI Taxonomy" id="366533"/>
    <lineage>
        <taxon>Bacteria</taxon>
        <taxon>Pseudomonadati</taxon>
        <taxon>Pseudomonadota</taxon>
        <taxon>Alphaproteobacteria</taxon>
        <taxon>Rhodobacterales</taxon>
        <taxon>Roseobacteraceae</taxon>
        <taxon>Loktanella</taxon>
    </lineage>
</organism>
<evidence type="ECO:0000313" key="6">
    <source>
        <dbReference type="EMBL" id="SHF96150.1"/>
    </source>
</evidence>
<evidence type="ECO:0000256" key="1">
    <source>
        <dbReference type="ARBA" id="ARBA00022908"/>
    </source>
</evidence>
<dbReference type="STRING" id="366533.SAMN05444339_1281"/>
<evidence type="ECO:0000259" key="5">
    <source>
        <dbReference type="PROSITE" id="PS51900"/>
    </source>
</evidence>
<evidence type="ECO:0000256" key="4">
    <source>
        <dbReference type="PROSITE-ProRule" id="PRU01248"/>
    </source>
</evidence>
<evidence type="ECO:0000256" key="3">
    <source>
        <dbReference type="ARBA" id="ARBA00023172"/>
    </source>
</evidence>
<protein>
    <recommendedName>
        <fullName evidence="5">Core-binding (CB) domain-containing protein</fullName>
    </recommendedName>
</protein>
<dbReference type="InterPro" id="IPR011010">
    <property type="entry name" value="DNA_brk_join_enz"/>
</dbReference>
<dbReference type="InterPro" id="IPR010998">
    <property type="entry name" value="Integrase_recombinase_N"/>
</dbReference>
<sequence length="415" mass="46589">MLDATRSEMIAAETCAFSNQTENPVGAPHNADMKTEEIAAPKDSQMASHGESAAALKTPDTALTEVVGRLMEDKKADNLRTGTVTQYGSCIELFIKITGITDVRDVTQTAVSAFRDGLRRISNSYGKSLADKDLTYNQLLQKATGLPQDRVGLSATTVNRHLDHIRQVHDKADSEGIVLPHKINTSKLRLKERKRDRDKRAVFRADELEKVFQHTLWTGSVSAARRHETGSVITKDGQYWCPLIASVTGARLEEIAALTVSDIRIEDCIPHFSFDENEIRDVKTEASRRRVPVHSALIDAGFLNYVEDIKRRKSVAVFPDLAPGTGTTSKYGKRLGYNWRKSLYHALDGNPRELCFHSIRHFVNKTIRDMHDVPRLVRLNIVGQEATDTNDRVYAKETELPVMQNVIERLPVCWK</sequence>
<keyword evidence="2 4" id="KW-0238">DNA-binding</keyword>
<dbReference type="PROSITE" id="PS51900">
    <property type="entry name" value="CB"/>
    <property type="match status" value="1"/>
</dbReference>
<dbReference type="CDD" id="cd01184">
    <property type="entry name" value="INT_C_like_1"/>
    <property type="match status" value="1"/>
</dbReference>
<dbReference type="Proteomes" id="UP000183987">
    <property type="component" value="Unassembled WGS sequence"/>
</dbReference>
<dbReference type="AlphaFoldDB" id="A0A1M5FX61"/>
<evidence type="ECO:0000256" key="2">
    <source>
        <dbReference type="ARBA" id="ARBA00023125"/>
    </source>
</evidence>
<evidence type="ECO:0000313" key="7">
    <source>
        <dbReference type="Proteomes" id="UP000183987"/>
    </source>
</evidence>
<feature type="domain" description="Core-binding (CB)" evidence="5">
    <location>
        <begin position="61"/>
        <end position="173"/>
    </location>
</feature>
<dbReference type="Gene3D" id="1.10.443.10">
    <property type="entry name" value="Intergrase catalytic core"/>
    <property type="match status" value="1"/>
</dbReference>
<gene>
    <name evidence="6" type="ORF">SAMN05444339_1281</name>
</gene>
<proteinExistence type="predicted"/>